<protein>
    <submittedName>
        <fullName evidence="2">Uncharacterized protein</fullName>
    </submittedName>
</protein>
<evidence type="ECO:0000256" key="1">
    <source>
        <dbReference type="SAM" id="MobiDB-lite"/>
    </source>
</evidence>
<feature type="region of interest" description="Disordered" evidence="1">
    <location>
        <begin position="66"/>
        <end position="121"/>
    </location>
</feature>
<feature type="compositionally biased region" description="Basic and acidic residues" evidence="1">
    <location>
        <begin position="92"/>
        <end position="111"/>
    </location>
</feature>
<sequence>MKIVNVFLMSKSTGNPLLEMNGPNGKGAEITSAKTSAPDFANNASQGKCSPIYGASGHLVYVRRKPEVESSKSSGCGSRSVGTDCDPVTESSNHDEAFKCREDLKEPENKSTDMLSTSRNSSVGILDEKPSLTFSSPPGTKNIFSPSECTPHITGAGPLPADKKTVNFKQLHERYCDLQDVLRALDQSNQDEYIQLLRSLSSVELNRHAVDLEKRAIQLTFEEAKELQRAFAFNVLESYPENE</sequence>
<proteinExistence type="predicted"/>
<evidence type="ECO:0000313" key="2">
    <source>
        <dbReference type="EMBL" id="GAA0138788.1"/>
    </source>
</evidence>
<dbReference type="EMBL" id="BAABME010000036">
    <property type="protein sequence ID" value="GAA0138788.1"/>
    <property type="molecule type" value="Genomic_DNA"/>
</dbReference>
<dbReference type="PANTHER" id="PTHR34555:SF1">
    <property type="entry name" value="INTEGRAL MEMBRANE HEMOLYSIN-III-LIKE PROTEIN"/>
    <property type="match status" value="1"/>
</dbReference>
<organism evidence="2 3">
    <name type="scientific">Lithospermum erythrorhizon</name>
    <name type="common">Purple gromwell</name>
    <name type="synonym">Lithospermum officinale var. erythrorhizon</name>
    <dbReference type="NCBI Taxonomy" id="34254"/>
    <lineage>
        <taxon>Eukaryota</taxon>
        <taxon>Viridiplantae</taxon>
        <taxon>Streptophyta</taxon>
        <taxon>Embryophyta</taxon>
        <taxon>Tracheophyta</taxon>
        <taxon>Spermatophyta</taxon>
        <taxon>Magnoliopsida</taxon>
        <taxon>eudicotyledons</taxon>
        <taxon>Gunneridae</taxon>
        <taxon>Pentapetalae</taxon>
        <taxon>asterids</taxon>
        <taxon>lamiids</taxon>
        <taxon>Boraginales</taxon>
        <taxon>Boraginaceae</taxon>
        <taxon>Boraginoideae</taxon>
        <taxon>Lithospermeae</taxon>
        <taxon>Lithospermum</taxon>
    </lineage>
</organism>
<feature type="compositionally biased region" description="Polar residues" evidence="1">
    <location>
        <begin position="112"/>
        <end position="121"/>
    </location>
</feature>
<name>A0AAV3NIK2_LITER</name>
<dbReference type="PANTHER" id="PTHR34555">
    <property type="entry name" value="INTEGRAL MEMBRANE HEMOLYSIN-III-LIKE PROTEIN"/>
    <property type="match status" value="1"/>
</dbReference>
<keyword evidence="3" id="KW-1185">Reference proteome</keyword>
<evidence type="ECO:0000313" key="3">
    <source>
        <dbReference type="Proteomes" id="UP001454036"/>
    </source>
</evidence>
<dbReference type="Proteomes" id="UP001454036">
    <property type="component" value="Unassembled WGS sequence"/>
</dbReference>
<dbReference type="AlphaFoldDB" id="A0AAV3NIK2"/>
<accession>A0AAV3NIK2</accession>
<feature type="compositionally biased region" description="Low complexity" evidence="1">
    <location>
        <begin position="71"/>
        <end position="82"/>
    </location>
</feature>
<reference evidence="2 3" key="1">
    <citation type="submission" date="2024-01" db="EMBL/GenBank/DDBJ databases">
        <title>The complete chloroplast genome sequence of Lithospermum erythrorhizon: insights into the phylogenetic relationship among Boraginaceae species and the maternal lineages of purple gromwells.</title>
        <authorList>
            <person name="Okada T."/>
            <person name="Watanabe K."/>
        </authorList>
    </citation>
    <scope>NUCLEOTIDE SEQUENCE [LARGE SCALE GENOMIC DNA]</scope>
</reference>
<gene>
    <name evidence="2" type="ORF">LIER_00468</name>
</gene>
<comment type="caution">
    <text evidence="2">The sequence shown here is derived from an EMBL/GenBank/DDBJ whole genome shotgun (WGS) entry which is preliminary data.</text>
</comment>